<gene>
    <name evidence="14" type="ORF">WG66_2277</name>
</gene>
<keyword evidence="5 13" id="KW-0349">Heme</keyword>
<evidence type="ECO:0000256" key="2">
    <source>
        <dbReference type="ARBA" id="ARBA00004370"/>
    </source>
</evidence>
<organism evidence="14 15">
    <name type="scientific">Moniliophthora roreri</name>
    <name type="common">Frosty pod rot fungus</name>
    <name type="synonym">Monilia roreri</name>
    <dbReference type="NCBI Taxonomy" id="221103"/>
    <lineage>
        <taxon>Eukaryota</taxon>
        <taxon>Fungi</taxon>
        <taxon>Dikarya</taxon>
        <taxon>Basidiomycota</taxon>
        <taxon>Agaricomycotina</taxon>
        <taxon>Agaricomycetes</taxon>
        <taxon>Agaricomycetidae</taxon>
        <taxon>Agaricales</taxon>
        <taxon>Marasmiineae</taxon>
        <taxon>Marasmiaceae</taxon>
        <taxon>Moniliophthora</taxon>
    </lineage>
</organism>
<keyword evidence="8" id="KW-1133">Transmembrane helix</keyword>
<comment type="cofactor">
    <cofactor evidence="1 13">
        <name>heme</name>
        <dbReference type="ChEBI" id="CHEBI:30413"/>
    </cofactor>
</comment>
<keyword evidence="9" id="KW-0560">Oxidoreductase</keyword>
<proteinExistence type="inferred from homology"/>
<dbReference type="PRINTS" id="PR00463">
    <property type="entry name" value="EP450I"/>
</dbReference>
<name>A0A0W0G9B1_MONRR</name>
<dbReference type="GO" id="GO:0004497">
    <property type="term" value="F:monooxygenase activity"/>
    <property type="evidence" value="ECO:0007669"/>
    <property type="project" value="UniProtKB-KW"/>
</dbReference>
<dbReference type="InterPro" id="IPR036396">
    <property type="entry name" value="Cyt_P450_sf"/>
</dbReference>
<dbReference type="Proteomes" id="UP000054988">
    <property type="component" value="Unassembled WGS sequence"/>
</dbReference>
<comment type="caution">
    <text evidence="14">The sequence shown here is derived from an EMBL/GenBank/DDBJ whole genome shotgun (WGS) entry which is preliminary data.</text>
</comment>
<dbReference type="Pfam" id="PF00067">
    <property type="entry name" value="p450"/>
    <property type="match status" value="1"/>
</dbReference>
<dbReference type="PANTHER" id="PTHR24305:SF166">
    <property type="entry name" value="CYTOCHROME P450 12A4, MITOCHONDRIAL-RELATED"/>
    <property type="match status" value="1"/>
</dbReference>
<sequence>MILTILTYTLITSCLYGIYFLVRHLWEELVTSPLLDLPGPPNDNLFWGNLKQIFRAENSVLHEKWVEAYGPTIRYRAFLGANRLYTTDTKALNHILMNHYDYQKLEMSRWALSQLLGNGILGVEEDKHKFQRKVMNPAFGPAQIRQLTSIFTEKSNELRDVWKSEINEAENGEARLDALSWLSRMTLDIIGLAGMVLADSRCLQAVNVIDPTGFNYTFSSLSGKPNELNEAFTTLFAQTSSFGVWPMLQGHLPILRSIQLPTARNRVTKSSRKTMFRIGGQLLKDAKVNQANEKGTETDLLSLLVRSNMQEQNEKLGGMSDEDVLAQVPTFLAAGHETTSTAATWALYFLTQYPEIQSKLREELLSISSSEPTMDELNGLPYLDKFVREVLRLYPPVPSTTRVAVKDDIIPLGEGYVGKDGKTKDHVRIRKGQTIFINIQAINRSRKIWGEDAQEFKPDRWDNLPSTVAASNVPGVWSHMLTFLGGARSCIGWRFSLVELKCIIFVLVKAFEFELGVPKEEMGRKAGVVQRPVLKSDPEKAAQLPLIVRCVA</sequence>
<keyword evidence="10 13" id="KW-0408">Iron</keyword>
<evidence type="ECO:0000256" key="3">
    <source>
        <dbReference type="ARBA" id="ARBA00004721"/>
    </source>
</evidence>
<dbReference type="CDD" id="cd11069">
    <property type="entry name" value="CYP_FUM15-like"/>
    <property type="match status" value="1"/>
</dbReference>
<dbReference type="PANTHER" id="PTHR24305">
    <property type="entry name" value="CYTOCHROME P450"/>
    <property type="match status" value="1"/>
</dbReference>
<comment type="similarity">
    <text evidence="4">Belongs to the cytochrome P450 family.</text>
</comment>
<evidence type="ECO:0000313" key="14">
    <source>
        <dbReference type="EMBL" id="KTB45150.1"/>
    </source>
</evidence>
<dbReference type="SUPFAM" id="SSF48264">
    <property type="entry name" value="Cytochrome P450"/>
    <property type="match status" value="1"/>
</dbReference>
<keyword evidence="12" id="KW-0472">Membrane</keyword>
<keyword evidence="7 13" id="KW-0479">Metal-binding</keyword>
<evidence type="ECO:0000256" key="12">
    <source>
        <dbReference type="ARBA" id="ARBA00023136"/>
    </source>
</evidence>
<evidence type="ECO:0000256" key="4">
    <source>
        <dbReference type="ARBA" id="ARBA00010617"/>
    </source>
</evidence>
<dbReference type="InterPro" id="IPR050121">
    <property type="entry name" value="Cytochrome_P450_monoxygenase"/>
</dbReference>
<evidence type="ECO:0000256" key="8">
    <source>
        <dbReference type="ARBA" id="ARBA00022989"/>
    </source>
</evidence>
<comment type="pathway">
    <text evidence="3">Secondary metabolite biosynthesis; terpenoid biosynthesis.</text>
</comment>
<reference evidence="14 15" key="1">
    <citation type="submission" date="2015-12" db="EMBL/GenBank/DDBJ databases">
        <title>Draft genome sequence of Moniliophthora roreri, the causal agent of frosty pod rot of cacao.</title>
        <authorList>
            <person name="Aime M.C."/>
            <person name="Diaz-Valderrama J.R."/>
            <person name="Kijpornyongpan T."/>
            <person name="Phillips-Mora W."/>
        </authorList>
    </citation>
    <scope>NUCLEOTIDE SEQUENCE [LARGE SCALE GENOMIC DNA]</scope>
    <source>
        <strain evidence="14 15">MCA 2952</strain>
    </source>
</reference>
<evidence type="ECO:0000256" key="1">
    <source>
        <dbReference type="ARBA" id="ARBA00001971"/>
    </source>
</evidence>
<dbReference type="AlphaFoldDB" id="A0A0W0G9B1"/>
<evidence type="ECO:0000256" key="5">
    <source>
        <dbReference type="ARBA" id="ARBA00022617"/>
    </source>
</evidence>
<evidence type="ECO:0000256" key="6">
    <source>
        <dbReference type="ARBA" id="ARBA00022692"/>
    </source>
</evidence>
<evidence type="ECO:0000313" key="15">
    <source>
        <dbReference type="Proteomes" id="UP000054988"/>
    </source>
</evidence>
<evidence type="ECO:0000256" key="13">
    <source>
        <dbReference type="PIRSR" id="PIRSR602401-1"/>
    </source>
</evidence>
<keyword evidence="11" id="KW-0503">Monooxygenase</keyword>
<dbReference type="GO" id="GO:0005506">
    <property type="term" value="F:iron ion binding"/>
    <property type="evidence" value="ECO:0007669"/>
    <property type="project" value="InterPro"/>
</dbReference>
<comment type="subcellular location">
    <subcellularLocation>
        <location evidence="2">Membrane</location>
    </subcellularLocation>
</comment>
<evidence type="ECO:0000256" key="10">
    <source>
        <dbReference type="ARBA" id="ARBA00023004"/>
    </source>
</evidence>
<dbReference type="InterPro" id="IPR001128">
    <property type="entry name" value="Cyt_P450"/>
</dbReference>
<protein>
    <recommendedName>
        <fullName evidence="16">Cytochrome p450</fullName>
    </recommendedName>
</protein>
<keyword evidence="6" id="KW-0812">Transmembrane</keyword>
<dbReference type="InterPro" id="IPR002401">
    <property type="entry name" value="Cyt_P450_E_grp-I"/>
</dbReference>
<dbReference type="GO" id="GO:0016705">
    <property type="term" value="F:oxidoreductase activity, acting on paired donors, with incorporation or reduction of molecular oxygen"/>
    <property type="evidence" value="ECO:0007669"/>
    <property type="project" value="InterPro"/>
</dbReference>
<dbReference type="eggNOG" id="KOG0157">
    <property type="taxonomic scope" value="Eukaryota"/>
</dbReference>
<evidence type="ECO:0008006" key="16">
    <source>
        <dbReference type="Google" id="ProtNLM"/>
    </source>
</evidence>
<dbReference type="GO" id="GO:0020037">
    <property type="term" value="F:heme binding"/>
    <property type="evidence" value="ECO:0007669"/>
    <property type="project" value="InterPro"/>
</dbReference>
<evidence type="ECO:0000256" key="7">
    <source>
        <dbReference type="ARBA" id="ARBA00022723"/>
    </source>
</evidence>
<accession>A0A0W0G9B1</accession>
<evidence type="ECO:0000256" key="11">
    <source>
        <dbReference type="ARBA" id="ARBA00023033"/>
    </source>
</evidence>
<dbReference type="GO" id="GO:0016020">
    <property type="term" value="C:membrane"/>
    <property type="evidence" value="ECO:0007669"/>
    <property type="project" value="UniProtKB-SubCell"/>
</dbReference>
<dbReference type="PRINTS" id="PR00385">
    <property type="entry name" value="P450"/>
</dbReference>
<evidence type="ECO:0000256" key="9">
    <source>
        <dbReference type="ARBA" id="ARBA00023002"/>
    </source>
</evidence>
<dbReference type="EMBL" id="LATX01000760">
    <property type="protein sequence ID" value="KTB45150.1"/>
    <property type="molecule type" value="Genomic_DNA"/>
</dbReference>
<feature type="binding site" description="axial binding residue" evidence="13">
    <location>
        <position position="490"/>
    </location>
    <ligand>
        <name>heme</name>
        <dbReference type="ChEBI" id="CHEBI:30413"/>
    </ligand>
    <ligandPart>
        <name>Fe</name>
        <dbReference type="ChEBI" id="CHEBI:18248"/>
    </ligandPart>
</feature>
<dbReference type="Gene3D" id="1.10.630.10">
    <property type="entry name" value="Cytochrome P450"/>
    <property type="match status" value="1"/>
</dbReference>